<protein>
    <submittedName>
        <fullName evidence="1">Uncharacterized protein</fullName>
    </submittedName>
</protein>
<dbReference type="RefSeq" id="WP_006259889.1">
    <property type="nucleotide sequence ID" value="NZ_JH590839.1"/>
</dbReference>
<name>A0AAV3EZD4_9FLAO</name>
<dbReference type="EMBL" id="AGEE01000054">
    <property type="protein sequence ID" value="EHO05932.1"/>
    <property type="molecule type" value="Genomic_DNA"/>
</dbReference>
<dbReference type="AlphaFoldDB" id="A0AAV3EZD4"/>
<comment type="caution">
    <text evidence="1">The sequence shown here is derived from an EMBL/GenBank/DDBJ whole genome shotgun (WGS) entry which is preliminary data.</text>
</comment>
<accession>A0AAV3EZD4</accession>
<proteinExistence type="predicted"/>
<organism evidence="1 2">
    <name type="scientific">Myroides odoratimimus CIP 101113</name>
    <dbReference type="NCBI Taxonomy" id="883154"/>
    <lineage>
        <taxon>Bacteria</taxon>
        <taxon>Pseudomonadati</taxon>
        <taxon>Bacteroidota</taxon>
        <taxon>Flavobacteriia</taxon>
        <taxon>Flavobacteriales</taxon>
        <taxon>Flavobacteriaceae</taxon>
        <taxon>Myroides</taxon>
    </lineage>
</organism>
<sequence>MRGISIVWFIFCFLVPSLVLAQGSHIIKEPIVLLMNAAAGER</sequence>
<dbReference type="Proteomes" id="UP000004834">
    <property type="component" value="Unassembled WGS sequence"/>
</dbReference>
<reference evidence="1 2" key="1">
    <citation type="submission" date="2011-11" db="EMBL/GenBank/DDBJ databases">
        <title>The Genome Sequence of Myroides odoratimimus CIP 101113.</title>
        <authorList>
            <person name="Earl A."/>
            <person name="Ward D."/>
            <person name="Feldgarden M."/>
            <person name="Gevers D."/>
            <person name="Huys G."/>
            <person name="Young S.K."/>
            <person name="Zeng Q."/>
            <person name="Gargeya S."/>
            <person name="Fitzgerald M."/>
            <person name="Haas B."/>
            <person name="Abouelleil A."/>
            <person name="Alvarado L."/>
            <person name="Arachchi H.M."/>
            <person name="Berlin A."/>
            <person name="Brown A."/>
            <person name="Chapman S.B."/>
            <person name="Chen Z."/>
            <person name="Dunbar C."/>
            <person name="Freedman E."/>
            <person name="Gearin G."/>
            <person name="Goldberg J."/>
            <person name="Griggs A."/>
            <person name="Gujja S."/>
            <person name="Heiman D."/>
            <person name="Howarth C."/>
            <person name="Larson L."/>
            <person name="Lui A."/>
            <person name="MacDonald P.J.P."/>
            <person name="Montmayeur A."/>
            <person name="Murphy C."/>
            <person name="Neiman D."/>
            <person name="Pearson M."/>
            <person name="Priest M."/>
            <person name="Roberts A."/>
            <person name="Saif S."/>
            <person name="Shea T."/>
            <person name="Shenoy N."/>
            <person name="Sisk P."/>
            <person name="Stolte C."/>
            <person name="Sykes S."/>
            <person name="Wortman J."/>
            <person name="Nusbaum C."/>
            <person name="Birren B."/>
        </authorList>
    </citation>
    <scope>NUCLEOTIDE SEQUENCE [LARGE SCALE GENOMIC DNA]</scope>
    <source>
        <strain evidence="1 2">CIP 101113</strain>
    </source>
</reference>
<evidence type="ECO:0000313" key="1">
    <source>
        <dbReference type="EMBL" id="EHO05932.1"/>
    </source>
</evidence>
<gene>
    <name evidence="1" type="ORF">HMPREF9715_03206</name>
</gene>
<evidence type="ECO:0000313" key="2">
    <source>
        <dbReference type="Proteomes" id="UP000004834"/>
    </source>
</evidence>